<comment type="caution">
    <text evidence="2">The sequence shown here is derived from an EMBL/GenBank/DDBJ whole genome shotgun (WGS) entry which is preliminary data.</text>
</comment>
<feature type="domain" description="Alpha/beta hydrolase fold-3" evidence="1">
    <location>
        <begin position="39"/>
        <end position="93"/>
    </location>
</feature>
<dbReference type="InterPro" id="IPR013094">
    <property type="entry name" value="AB_hydrolase_3"/>
</dbReference>
<gene>
    <name evidence="2" type="ORF">ACFSVM_08765</name>
</gene>
<organism evidence="2 3">
    <name type="scientific">Paenibacillus shunpengii</name>
    <dbReference type="NCBI Taxonomy" id="2054424"/>
    <lineage>
        <taxon>Bacteria</taxon>
        <taxon>Bacillati</taxon>
        <taxon>Bacillota</taxon>
        <taxon>Bacilli</taxon>
        <taxon>Bacillales</taxon>
        <taxon>Paenibacillaceae</taxon>
        <taxon>Paenibacillus</taxon>
    </lineage>
</organism>
<reference evidence="3" key="1">
    <citation type="journal article" date="2019" name="Int. J. Syst. Evol. Microbiol.">
        <title>The Global Catalogue of Microorganisms (GCM) 10K type strain sequencing project: providing services to taxonomists for standard genome sequencing and annotation.</title>
        <authorList>
            <consortium name="The Broad Institute Genomics Platform"/>
            <consortium name="The Broad Institute Genome Sequencing Center for Infectious Disease"/>
            <person name="Wu L."/>
            <person name="Ma J."/>
        </authorList>
    </citation>
    <scope>NUCLEOTIDE SEQUENCE [LARGE SCALE GENOMIC DNA]</scope>
    <source>
        <strain evidence="3">KCTC 33849</strain>
    </source>
</reference>
<evidence type="ECO:0000313" key="2">
    <source>
        <dbReference type="EMBL" id="MFD2700561.1"/>
    </source>
</evidence>
<name>A0ABW5SM58_9BACL</name>
<keyword evidence="3" id="KW-1185">Reference proteome</keyword>
<proteinExistence type="predicted"/>
<dbReference type="Pfam" id="PF07859">
    <property type="entry name" value="Abhydrolase_3"/>
    <property type="match status" value="1"/>
</dbReference>
<sequence>MAQPHLEVILRYRKRTSVSSLKNPIALAVGVSIETATDLSPIHHIKKCLPPTLWMCGTSDELYEQNQTFVEQMNQAGNHITFLTYDGMGHGFFNYGWHENKPYNDTTIEIQHFLASLEAEHSAS</sequence>
<accession>A0ABW5SM58</accession>
<evidence type="ECO:0000313" key="3">
    <source>
        <dbReference type="Proteomes" id="UP001597540"/>
    </source>
</evidence>
<dbReference type="RefSeq" id="WP_379261490.1">
    <property type="nucleotide sequence ID" value="NZ_JBHUMJ010000002.1"/>
</dbReference>
<dbReference type="GO" id="GO:0016787">
    <property type="term" value="F:hydrolase activity"/>
    <property type="evidence" value="ECO:0007669"/>
    <property type="project" value="UniProtKB-KW"/>
</dbReference>
<dbReference type="Proteomes" id="UP001597540">
    <property type="component" value="Unassembled WGS sequence"/>
</dbReference>
<keyword evidence="2" id="KW-0378">Hydrolase</keyword>
<dbReference type="EMBL" id="JBHUMJ010000002">
    <property type="protein sequence ID" value="MFD2700561.1"/>
    <property type="molecule type" value="Genomic_DNA"/>
</dbReference>
<protein>
    <submittedName>
        <fullName evidence="2">Alpha/beta hydrolase</fullName>
    </submittedName>
</protein>
<dbReference type="SUPFAM" id="SSF53474">
    <property type="entry name" value="alpha/beta-Hydrolases"/>
    <property type="match status" value="1"/>
</dbReference>
<evidence type="ECO:0000259" key="1">
    <source>
        <dbReference type="Pfam" id="PF07859"/>
    </source>
</evidence>
<dbReference type="InterPro" id="IPR029058">
    <property type="entry name" value="AB_hydrolase_fold"/>
</dbReference>
<dbReference type="Gene3D" id="3.40.50.1820">
    <property type="entry name" value="alpha/beta hydrolase"/>
    <property type="match status" value="1"/>
</dbReference>